<protein>
    <recommendedName>
        <fullName evidence="2">Carrier domain-containing protein</fullName>
    </recommendedName>
</protein>
<sequence>EWDSFKHYEVIIAIENEFKIKLSISDTIEIISIPIIKSKILKYLNEK</sequence>
<evidence type="ECO:0000313" key="1">
    <source>
        <dbReference type="EMBL" id="SVA92819.1"/>
    </source>
</evidence>
<name>A0A381ZUE3_9ZZZZ</name>
<dbReference type="EMBL" id="UINC01022688">
    <property type="protein sequence ID" value="SVA92819.1"/>
    <property type="molecule type" value="Genomic_DNA"/>
</dbReference>
<dbReference type="Gene3D" id="1.10.1200.10">
    <property type="entry name" value="ACP-like"/>
    <property type="match status" value="1"/>
</dbReference>
<reference evidence="1" key="1">
    <citation type="submission" date="2018-05" db="EMBL/GenBank/DDBJ databases">
        <authorList>
            <person name="Lanie J.A."/>
            <person name="Ng W.-L."/>
            <person name="Kazmierczak K.M."/>
            <person name="Andrzejewski T.M."/>
            <person name="Davidsen T.M."/>
            <person name="Wayne K.J."/>
            <person name="Tettelin H."/>
            <person name="Glass J.I."/>
            <person name="Rusch D."/>
            <person name="Podicherti R."/>
            <person name="Tsui H.-C.T."/>
            <person name="Winkler M.E."/>
        </authorList>
    </citation>
    <scope>NUCLEOTIDE SEQUENCE</scope>
</reference>
<feature type="non-terminal residue" evidence="1">
    <location>
        <position position="1"/>
    </location>
</feature>
<organism evidence="1">
    <name type="scientific">marine metagenome</name>
    <dbReference type="NCBI Taxonomy" id="408172"/>
    <lineage>
        <taxon>unclassified sequences</taxon>
        <taxon>metagenomes</taxon>
        <taxon>ecological metagenomes</taxon>
    </lineage>
</organism>
<dbReference type="AlphaFoldDB" id="A0A381ZUE3"/>
<proteinExistence type="predicted"/>
<dbReference type="SUPFAM" id="SSF47336">
    <property type="entry name" value="ACP-like"/>
    <property type="match status" value="1"/>
</dbReference>
<dbReference type="InterPro" id="IPR036736">
    <property type="entry name" value="ACP-like_sf"/>
</dbReference>
<gene>
    <name evidence="1" type="ORF">METZ01_LOCUS145673</name>
</gene>
<accession>A0A381ZUE3</accession>
<evidence type="ECO:0008006" key="2">
    <source>
        <dbReference type="Google" id="ProtNLM"/>
    </source>
</evidence>